<comment type="caution">
    <text evidence="9">The sequence shown here is derived from an EMBL/GenBank/DDBJ whole genome shotgun (WGS) entry which is preliminary data.</text>
</comment>
<evidence type="ECO:0000256" key="6">
    <source>
        <dbReference type="SAM" id="MobiDB-lite"/>
    </source>
</evidence>
<accession>A0A5C6GGN4</accession>
<keyword evidence="4 7" id="KW-0472">Membrane</keyword>
<evidence type="ECO:0000313" key="9">
    <source>
        <dbReference type="EMBL" id="TWU76048.1"/>
    </source>
</evidence>
<name>A0A5C6GGN4_METRR</name>
<protein>
    <recommendedName>
        <fullName evidence="8">Rhodopsin domain-containing protein</fullName>
    </recommendedName>
</protein>
<feature type="compositionally biased region" description="Acidic residues" evidence="6">
    <location>
        <begin position="395"/>
        <end position="406"/>
    </location>
</feature>
<dbReference type="GO" id="GO:0016020">
    <property type="term" value="C:membrane"/>
    <property type="evidence" value="ECO:0007669"/>
    <property type="project" value="UniProtKB-SubCell"/>
</dbReference>
<organism evidence="9 10">
    <name type="scientific">Metarhizium rileyi (strain RCEF 4871)</name>
    <name type="common">Nomuraea rileyi</name>
    <dbReference type="NCBI Taxonomy" id="1649241"/>
    <lineage>
        <taxon>Eukaryota</taxon>
        <taxon>Fungi</taxon>
        <taxon>Dikarya</taxon>
        <taxon>Ascomycota</taxon>
        <taxon>Pezizomycotina</taxon>
        <taxon>Sordariomycetes</taxon>
        <taxon>Hypocreomycetidae</taxon>
        <taxon>Hypocreales</taxon>
        <taxon>Clavicipitaceae</taxon>
        <taxon>Metarhizium</taxon>
    </lineage>
</organism>
<feature type="domain" description="Rhodopsin" evidence="8">
    <location>
        <begin position="26"/>
        <end position="304"/>
    </location>
</feature>
<dbReference type="InterPro" id="IPR049326">
    <property type="entry name" value="Rhodopsin_dom_fungi"/>
</dbReference>
<evidence type="ECO:0000256" key="3">
    <source>
        <dbReference type="ARBA" id="ARBA00022989"/>
    </source>
</evidence>
<dbReference type="Proteomes" id="UP000317257">
    <property type="component" value="Unassembled WGS sequence"/>
</dbReference>
<evidence type="ECO:0000256" key="2">
    <source>
        <dbReference type="ARBA" id="ARBA00022692"/>
    </source>
</evidence>
<evidence type="ECO:0000256" key="5">
    <source>
        <dbReference type="ARBA" id="ARBA00038359"/>
    </source>
</evidence>
<feature type="transmembrane region" description="Helical" evidence="7">
    <location>
        <begin position="217"/>
        <end position="241"/>
    </location>
</feature>
<feature type="transmembrane region" description="Helical" evidence="7">
    <location>
        <begin position="126"/>
        <end position="151"/>
    </location>
</feature>
<comment type="similarity">
    <text evidence="5">Belongs to the SAT4 family.</text>
</comment>
<reference evidence="10" key="1">
    <citation type="submission" date="2018-12" db="EMBL/GenBank/DDBJ databases">
        <title>The complete genome of Metarhizium rileyi, a key fungal pathogen of Lepidoptera.</title>
        <authorList>
            <person name="Binneck E."/>
            <person name="Lastra C.C.L."/>
            <person name="Sosa-Gomez D.R."/>
        </authorList>
    </citation>
    <scope>NUCLEOTIDE SEQUENCE [LARGE SCALE GENOMIC DNA]</scope>
    <source>
        <strain evidence="10">Cep018-CH2</strain>
    </source>
</reference>
<dbReference type="Pfam" id="PF20684">
    <property type="entry name" value="Fung_rhodopsin"/>
    <property type="match status" value="1"/>
</dbReference>
<feature type="transmembrane region" description="Helical" evidence="7">
    <location>
        <begin position="282"/>
        <end position="307"/>
    </location>
</feature>
<keyword evidence="3 7" id="KW-1133">Transmembrane helix</keyword>
<evidence type="ECO:0000256" key="1">
    <source>
        <dbReference type="ARBA" id="ARBA00004141"/>
    </source>
</evidence>
<evidence type="ECO:0000256" key="7">
    <source>
        <dbReference type="SAM" id="Phobius"/>
    </source>
</evidence>
<keyword evidence="2 7" id="KW-0812">Transmembrane</keyword>
<feature type="transmembrane region" description="Helical" evidence="7">
    <location>
        <begin position="93"/>
        <end position="114"/>
    </location>
</feature>
<feature type="transmembrane region" description="Helical" evidence="7">
    <location>
        <begin position="6"/>
        <end position="30"/>
    </location>
</feature>
<evidence type="ECO:0000256" key="4">
    <source>
        <dbReference type="ARBA" id="ARBA00023136"/>
    </source>
</evidence>
<dbReference type="AlphaFoldDB" id="A0A5C6GGN4"/>
<proteinExistence type="inferred from homology"/>
<feature type="transmembrane region" description="Helical" evidence="7">
    <location>
        <begin position="42"/>
        <end position="63"/>
    </location>
</feature>
<evidence type="ECO:0000313" key="10">
    <source>
        <dbReference type="Proteomes" id="UP000317257"/>
    </source>
</evidence>
<dbReference type="InterPro" id="IPR052337">
    <property type="entry name" value="SAT4-like"/>
</dbReference>
<feature type="region of interest" description="Disordered" evidence="6">
    <location>
        <begin position="336"/>
        <end position="415"/>
    </location>
</feature>
<feature type="transmembrane region" description="Helical" evidence="7">
    <location>
        <begin position="184"/>
        <end position="205"/>
    </location>
</feature>
<evidence type="ECO:0000259" key="8">
    <source>
        <dbReference type="Pfam" id="PF20684"/>
    </source>
</evidence>
<sequence length="415" mass="45377">MSDTSAAGTISLCAVFTGLTTAAVALRFYARKHQKNPLLADDWLMIPGLLTFIAASAILIYSVTPLKFLGYSSFDFTPEEVAVHAQLSMTLNIVHNIITVVCLGCIKASILFFYKRIFCVSGRKAALNIVVVCSIIVIGCWVVTYCFLVGFQCHTHFSALWDGTYVKYCTYSFPVLLSEAITDFLLDVWVLVVPIPAVCAVRSGPIMKLHTSTSRKFALVGIFSLACLGVAAGIARMVVYIELMSAGPEGFIEIDQERESKHHFKGEVVVNVFTGALTKSTFYMMMEIGVALVAVNLPSIWLLFAAMSPAVIARRFRNVFSVASFRRRKSEKLGIQDKVDAPRSTSTTGSDVPIPGPVAERSVEVREVDQDADPDEMGASHGQIHVSHSVKLTLEEDGEDEEDGEYGENGKYGKV</sequence>
<dbReference type="PANTHER" id="PTHR33048">
    <property type="entry name" value="PTH11-LIKE INTEGRAL MEMBRANE PROTEIN (AFU_ORTHOLOGUE AFUA_5G11245)"/>
    <property type="match status" value="1"/>
</dbReference>
<gene>
    <name evidence="9" type="ORF">ED733_007349</name>
</gene>
<dbReference type="PANTHER" id="PTHR33048:SF157">
    <property type="entry name" value="INTEGRAL MEMBRANE PROTEIN"/>
    <property type="match status" value="1"/>
</dbReference>
<comment type="subcellular location">
    <subcellularLocation>
        <location evidence="1">Membrane</location>
        <topology evidence="1">Multi-pass membrane protein</topology>
    </subcellularLocation>
</comment>
<dbReference type="EMBL" id="SBHS01000006">
    <property type="protein sequence ID" value="TWU76048.1"/>
    <property type="molecule type" value="Genomic_DNA"/>
</dbReference>